<feature type="compositionally biased region" description="Low complexity" evidence="1">
    <location>
        <begin position="152"/>
        <end position="181"/>
    </location>
</feature>
<reference evidence="3 4" key="1">
    <citation type="submission" date="2024-09" db="EMBL/GenBank/DDBJ databases">
        <title>The Natural Products Discovery Center: Release of the First 8490 Sequenced Strains for Exploring Actinobacteria Biosynthetic Diversity.</title>
        <authorList>
            <person name="Kalkreuter E."/>
            <person name="Kautsar S.A."/>
            <person name="Yang D."/>
            <person name="Bader C.D."/>
            <person name="Teijaro C.N."/>
            <person name="Fluegel L."/>
            <person name="Davis C.M."/>
            <person name="Simpson J.R."/>
            <person name="Lauterbach L."/>
            <person name="Steele A.D."/>
            <person name="Gui C."/>
            <person name="Meng S."/>
            <person name="Li G."/>
            <person name="Viehrig K."/>
            <person name="Ye F."/>
            <person name="Su P."/>
            <person name="Kiefer A.F."/>
            <person name="Nichols A."/>
            <person name="Cepeda A.J."/>
            <person name="Yan W."/>
            <person name="Fan B."/>
            <person name="Jiang Y."/>
            <person name="Adhikari A."/>
            <person name="Zheng C.-J."/>
            <person name="Schuster L."/>
            <person name="Cowan T.M."/>
            <person name="Smanski M.J."/>
            <person name="Chevrette M.G."/>
            <person name="De Carvalho L.P.S."/>
            <person name="Shen B."/>
        </authorList>
    </citation>
    <scope>NUCLEOTIDE SEQUENCE [LARGE SCALE GENOMIC DNA]</scope>
    <source>
        <strain evidence="3 4">NPDC058753</strain>
    </source>
</reference>
<dbReference type="EMBL" id="JBHYPX010000003">
    <property type="protein sequence ID" value="MFE1350873.1"/>
    <property type="molecule type" value="Genomic_DNA"/>
</dbReference>
<name>A0ABW6GDS9_9ACTN</name>
<keyword evidence="2" id="KW-1133">Transmembrane helix</keyword>
<organism evidence="3 4">
    <name type="scientific">Kitasatospora phosalacinea</name>
    <dbReference type="NCBI Taxonomy" id="2065"/>
    <lineage>
        <taxon>Bacteria</taxon>
        <taxon>Bacillati</taxon>
        <taxon>Actinomycetota</taxon>
        <taxon>Actinomycetes</taxon>
        <taxon>Kitasatosporales</taxon>
        <taxon>Streptomycetaceae</taxon>
        <taxon>Kitasatospora</taxon>
    </lineage>
</organism>
<feature type="transmembrane region" description="Helical" evidence="2">
    <location>
        <begin position="73"/>
        <end position="93"/>
    </location>
</feature>
<dbReference type="RefSeq" id="WP_380316201.1">
    <property type="nucleotide sequence ID" value="NZ_JBHYPW010000002.1"/>
</dbReference>
<accession>A0ABW6GDS9</accession>
<keyword evidence="4" id="KW-1185">Reference proteome</keyword>
<feature type="region of interest" description="Disordered" evidence="1">
    <location>
        <begin position="1"/>
        <end position="70"/>
    </location>
</feature>
<keyword evidence="2" id="KW-0472">Membrane</keyword>
<feature type="region of interest" description="Disordered" evidence="1">
    <location>
        <begin position="152"/>
        <end position="187"/>
    </location>
</feature>
<evidence type="ECO:0000313" key="3">
    <source>
        <dbReference type="EMBL" id="MFE1350873.1"/>
    </source>
</evidence>
<evidence type="ECO:0000256" key="2">
    <source>
        <dbReference type="SAM" id="Phobius"/>
    </source>
</evidence>
<proteinExistence type="predicted"/>
<gene>
    <name evidence="3" type="ORF">ACFW6T_02650</name>
</gene>
<evidence type="ECO:0000256" key="1">
    <source>
        <dbReference type="SAM" id="MobiDB-lite"/>
    </source>
</evidence>
<dbReference type="Proteomes" id="UP001599542">
    <property type="component" value="Unassembled WGS sequence"/>
</dbReference>
<comment type="caution">
    <text evidence="3">The sequence shown here is derived from an EMBL/GenBank/DDBJ whole genome shotgun (WGS) entry which is preliminary data.</text>
</comment>
<evidence type="ECO:0000313" key="4">
    <source>
        <dbReference type="Proteomes" id="UP001599542"/>
    </source>
</evidence>
<sequence>MSSDTTPRPGPDAGSEQIGPVVEVTPAPLPAQGQAQGPLQNPAQGPLQVPAQGPAQDPSQEHARADRRRRRQVGGALLLAVVTGTAATVLVTLPERTDVPGLATPNDGRYAFPELTLPPLPVGASAPSDSELRTHAADLRALLLPLPAGAVATTPSATPSASPSASPSPSTSPSTSPSAQPSLPPVAGRWIPCDRDAMLATDDAYALRLTTDACRGAAAQGWTAADGTRTELRLFRFGSGDEAADYFAGARTMNRTKDVGATRLDDDGVYPIAAGQADVRLSEERSGGAPTGSLCWLQSGDVVALVQMTNPHGVPAQAFRQVVALQSSLLA</sequence>
<feature type="compositionally biased region" description="Polar residues" evidence="1">
    <location>
        <begin position="33"/>
        <end position="43"/>
    </location>
</feature>
<keyword evidence="2" id="KW-0812">Transmembrane</keyword>
<evidence type="ECO:0008006" key="5">
    <source>
        <dbReference type="Google" id="ProtNLM"/>
    </source>
</evidence>
<protein>
    <recommendedName>
        <fullName evidence="5">PknH-like extracellular domain-containing protein</fullName>
    </recommendedName>
</protein>